<evidence type="ECO:0000256" key="2">
    <source>
        <dbReference type="ARBA" id="ARBA00023125"/>
    </source>
</evidence>
<dbReference type="GO" id="GO:0003700">
    <property type="term" value="F:DNA-binding transcription factor activity"/>
    <property type="evidence" value="ECO:0007669"/>
    <property type="project" value="InterPro"/>
</dbReference>
<dbReference type="InterPro" id="IPR046348">
    <property type="entry name" value="SIS_dom_sf"/>
</dbReference>
<dbReference type="Pfam" id="PF01418">
    <property type="entry name" value="HTH_6"/>
    <property type="match status" value="1"/>
</dbReference>
<dbReference type="AlphaFoldDB" id="A0A4R6IF75"/>
<dbReference type="GO" id="GO:0097367">
    <property type="term" value="F:carbohydrate derivative binding"/>
    <property type="evidence" value="ECO:0007669"/>
    <property type="project" value="InterPro"/>
</dbReference>
<name>A0A4R6IF75_9MOLU</name>
<evidence type="ECO:0000256" key="1">
    <source>
        <dbReference type="ARBA" id="ARBA00023015"/>
    </source>
</evidence>
<dbReference type="InterPro" id="IPR000281">
    <property type="entry name" value="HTH_RpiR"/>
</dbReference>
<protein>
    <submittedName>
        <fullName evidence="6">RpiR family transcriptional regulator</fullName>
    </submittedName>
</protein>
<keyword evidence="2" id="KW-0238">DNA-binding</keyword>
<dbReference type="SUPFAM" id="SSF53697">
    <property type="entry name" value="SIS domain"/>
    <property type="match status" value="1"/>
</dbReference>
<keyword evidence="3" id="KW-0804">Transcription</keyword>
<gene>
    <name evidence="6" type="ORF">EI74_0449</name>
</gene>
<comment type="caution">
    <text evidence="6">The sequence shown here is derived from an EMBL/GenBank/DDBJ whole genome shotgun (WGS) entry which is preliminary data.</text>
</comment>
<dbReference type="SUPFAM" id="SSF46689">
    <property type="entry name" value="Homeodomain-like"/>
    <property type="match status" value="1"/>
</dbReference>
<dbReference type="GO" id="GO:1901135">
    <property type="term" value="P:carbohydrate derivative metabolic process"/>
    <property type="evidence" value="ECO:0007669"/>
    <property type="project" value="InterPro"/>
</dbReference>
<evidence type="ECO:0000259" key="4">
    <source>
        <dbReference type="PROSITE" id="PS51071"/>
    </source>
</evidence>
<dbReference type="GO" id="GO:0003677">
    <property type="term" value="F:DNA binding"/>
    <property type="evidence" value="ECO:0007669"/>
    <property type="project" value="UniProtKB-KW"/>
</dbReference>
<dbReference type="PROSITE" id="PS51071">
    <property type="entry name" value="HTH_RPIR"/>
    <property type="match status" value="1"/>
</dbReference>
<evidence type="ECO:0000256" key="3">
    <source>
        <dbReference type="ARBA" id="ARBA00023163"/>
    </source>
</evidence>
<dbReference type="RefSeq" id="WP_094254614.1">
    <property type="nucleotide sequence ID" value="NZ_NNCE01000003.1"/>
</dbReference>
<dbReference type="EMBL" id="SNWN01000011">
    <property type="protein sequence ID" value="TDO20371.1"/>
    <property type="molecule type" value="Genomic_DNA"/>
</dbReference>
<dbReference type="InterPro" id="IPR047640">
    <property type="entry name" value="RpiR-like"/>
</dbReference>
<feature type="domain" description="HTH rpiR-type" evidence="4">
    <location>
        <begin position="1"/>
        <end position="74"/>
    </location>
</feature>
<dbReference type="InterPro" id="IPR009057">
    <property type="entry name" value="Homeodomain-like_sf"/>
</dbReference>
<proteinExistence type="predicted"/>
<organism evidence="6 7">
    <name type="scientific">Mycoplasma testudineum</name>
    <dbReference type="NCBI Taxonomy" id="244584"/>
    <lineage>
        <taxon>Bacteria</taxon>
        <taxon>Bacillati</taxon>
        <taxon>Mycoplasmatota</taxon>
        <taxon>Mollicutes</taxon>
        <taxon>Mycoplasmataceae</taxon>
        <taxon>Mycoplasma</taxon>
    </lineage>
</organism>
<dbReference type="PANTHER" id="PTHR30514">
    <property type="entry name" value="GLUCOKINASE"/>
    <property type="match status" value="1"/>
</dbReference>
<reference evidence="6 7" key="1">
    <citation type="submission" date="2019-03" db="EMBL/GenBank/DDBJ databases">
        <title>Genomic Encyclopedia of Archaeal and Bacterial Type Strains, Phase II (KMG-II): from individual species to whole genera.</title>
        <authorList>
            <person name="Goeker M."/>
        </authorList>
    </citation>
    <scope>NUCLEOTIDE SEQUENCE [LARGE SCALE GENOMIC DNA]</scope>
    <source>
        <strain evidence="6 7">ATCC 700618</strain>
    </source>
</reference>
<dbReference type="InterPro" id="IPR035472">
    <property type="entry name" value="RpiR-like_SIS"/>
</dbReference>
<evidence type="ECO:0000313" key="6">
    <source>
        <dbReference type="EMBL" id="TDO20371.1"/>
    </source>
</evidence>
<keyword evidence="1" id="KW-0805">Transcription regulation</keyword>
<accession>A0A4R6IF75</accession>
<dbReference type="OrthoDB" id="388503at2"/>
<evidence type="ECO:0000313" key="7">
    <source>
        <dbReference type="Proteomes" id="UP000295518"/>
    </source>
</evidence>
<dbReference type="Gene3D" id="3.40.50.10490">
    <property type="entry name" value="Glucose-6-phosphate isomerase like protein, domain 1"/>
    <property type="match status" value="1"/>
</dbReference>
<dbReference type="PANTHER" id="PTHR30514:SF1">
    <property type="entry name" value="HTH-TYPE TRANSCRIPTIONAL REGULATOR HEXR-RELATED"/>
    <property type="match status" value="1"/>
</dbReference>
<dbReference type="Gene3D" id="1.10.10.10">
    <property type="entry name" value="Winged helix-like DNA-binding domain superfamily/Winged helix DNA-binding domain"/>
    <property type="match status" value="1"/>
</dbReference>
<sequence>MELFIKNDKKLSAKEKNIIELIETNPVLFLENSAKEFAQYENISNSSLSKLVKKLGFEEISQFKFHVAKWYFSSKEKYESKNLSEHSRIKGFVRDYYHYTLDQTFNETNMNKIALAAKWISMSQFVITFGVGTSYLAAQDLSNNLNTLSYQSHHSNSVHDVALYLKKRRIKNYVAIIFSKSVSSKDIRSLINLLLASEIKTILITENKSFSEKSNEWFNVINFNVVEQVVRINPLSSKIGQFFISDTIVKTLETRTDIVNSDFYEAFLKTWRAK</sequence>
<feature type="domain" description="SIS" evidence="5">
    <location>
        <begin position="116"/>
        <end position="258"/>
    </location>
</feature>
<dbReference type="InterPro" id="IPR036388">
    <property type="entry name" value="WH-like_DNA-bd_sf"/>
</dbReference>
<dbReference type="Proteomes" id="UP000295518">
    <property type="component" value="Unassembled WGS sequence"/>
</dbReference>
<keyword evidence="7" id="KW-1185">Reference proteome</keyword>
<dbReference type="InterPro" id="IPR001347">
    <property type="entry name" value="SIS_dom"/>
</dbReference>
<dbReference type="CDD" id="cd05013">
    <property type="entry name" value="SIS_RpiR"/>
    <property type="match status" value="1"/>
</dbReference>
<dbReference type="PROSITE" id="PS51464">
    <property type="entry name" value="SIS"/>
    <property type="match status" value="1"/>
</dbReference>
<evidence type="ECO:0000259" key="5">
    <source>
        <dbReference type="PROSITE" id="PS51464"/>
    </source>
</evidence>